<dbReference type="InterPro" id="IPR006311">
    <property type="entry name" value="TAT_signal"/>
</dbReference>
<feature type="chain" id="PRO_5046400980" evidence="1">
    <location>
        <begin position="36"/>
        <end position="508"/>
    </location>
</feature>
<name>A0ABW4L4N1_9MICO</name>
<feature type="signal peptide" evidence="1">
    <location>
        <begin position="1"/>
        <end position="35"/>
    </location>
</feature>
<dbReference type="Proteomes" id="UP001597277">
    <property type="component" value="Unassembled WGS sequence"/>
</dbReference>
<dbReference type="SUPFAM" id="SSF48208">
    <property type="entry name" value="Six-hairpin glycosidases"/>
    <property type="match status" value="2"/>
</dbReference>
<proteinExistence type="predicted"/>
<accession>A0ABW4L4N1</accession>
<evidence type="ECO:0000256" key="1">
    <source>
        <dbReference type="SAM" id="SignalP"/>
    </source>
</evidence>
<dbReference type="PROSITE" id="PS51318">
    <property type="entry name" value="TAT"/>
    <property type="match status" value="1"/>
</dbReference>
<dbReference type="EMBL" id="JBHUEE010000002">
    <property type="protein sequence ID" value="MFD1717357.1"/>
    <property type="molecule type" value="Genomic_DNA"/>
</dbReference>
<reference evidence="3" key="1">
    <citation type="journal article" date="2019" name="Int. J. Syst. Evol. Microbiol.">
        <title>The Global Catalogue of Microorganisms (GCM) 10K type strain sequencing project: providing services to taxonomists for standard genome sequencing and annotation.</title>
        <authorList>
            <consortium name="The Broad Institute Genomics Platform"/>
            <consortium name="The Broad Institute Genome Sequencing Center for Infectious Disease"/>
            <person name="Wu L."/>
            <person name="Ma J."/>
        </authorList>
    </citation>
    <scope>NUCLEOTIDE SEQUENCE [LARGE SCALE GENOMIC DNA]</scope>
    <source>
        <strain evidence="3">JCM 17130</strain>
    </source>
</reference>
<gene>
    <name evidence="2" type="ORF">ACFSE6_05900</name>
</gene>
<keyword evidence="1" id="KW-0732">Signal</keyword>
<keyword evidence="3" id="KW-1185">Reference proteome</keyword>
<comment type="caution">
    <text evidence="2">The sequence shown here is derived from an EMBL/GenBank/DDBJ whole genome shotgun (WGS) entry which is preliminary data.</text>
</comment>
<dbReference type="InterPro" id="IPR012341">
    <property type="entry name" value="6hp_glycosidase-like_sf"/>
</dbReference>
<evidence type="ECO:0000313" key="3">
    <source>
        <dbReference type="Proteomes" id="UP001597277"/>
    </source>
</evidence>
<dbReference type="Gene3D" id="1.50.10.10">
    <property type="match status" value="1"/>
</dbReference>
<protein>
    <submittedName>
        <fullName evidence="2">Uncharacterized protein</fullName>
    </submittedName>
</protein>
<dbReference type="RefSeq" id="WP_388003430.1">
    <property type="nucleotide sequence ID" value="NZ_JBHUEE010000002.1"/>
</dbReference>
<sequence length="508" mass="55190">MATASLDRRRFLWLASSVTALGAGLTAAGATPARADEAPDYTARETFDDALAAFIDSGATGQHWQDNEEGALAWGQSYVLLGIMRMYETYRDTTYLDTFVTHADAVLGNRDEERGVTDHQGRSGPVWRAGGNYVASHITLTGDDGAPLVQIRNADSRSAESTVEVLPGAQPGTFTLAMTHVTIGTTTLEDVSTDPSHPRFVETVATEEGYYLWGRWTAKVLADGVPRPGTYEAEQQYYAFAVHTGMVTYPMAIFARTVLEDPALSRSRYRGPAQRYLTAARRAVAFHDGELRSDERGTSYVWPQGAPVPFDGTEQPLNQSHGLGLTMAELYRITGDAGYRSAVEGLAETWRADLVDQGGWPAWPYWPTWGHLYQGYAVEDGVSEYTPWYNPSVAWEDVSHAAISVEFAAAAHGAGLAFDDADLEAFARSYLEGFVIDEASVRHRFLGPDPAADSTAVQTARWLALDRVDGRVGEHALGLYEAVALVPGSGSHLAGIAYLNYAAADPWS</sequence>
<evidence type="ECO:0000313" key="2">
    <source>
        <dbReference type="EMBL" id="MFD1717357.1"/>
    </source>
</evidence>
<dbReference type="InterPro" id="IPR008928">
    <property type="entry name" value="6-hairpin_glycosidase_sf"/>
</dbReference>
<organism evidence="2 3">
    <name type="scientific">Georgenia deserti</name>
    <dbReference type="NCBI Taxonomy" id="2093781"/>
    <lineage>
        <taxon>Bacteria</taxon>
        <taxon>Bacillati</taxon>
        <taxon>Actinomycetota</taxon>
        <taxon>Actinomycetes</taxon>
        <taxon>Micrococcales</taxon>
        <taxon>Bogoriellaceae</taxon>
        <taxon>Georgenia</taxon>
    </lineage>
</organism>